<evidence type="ECO:0000313" key="2">
    <source>
        <dbReference type="EMBL" id="CAA9398010.1"/>
    </source>
</evidence>
<dbReference type="Gene3D" id="3.40.50.1110">
    <property type="entry name" value="SGNH hydrolase"/>
    <property type="match status" value="1"/>
</dbReference>
<accession>A0A6J4NX67</accession>
<dbReference type="InterPro" id="IPR036514">
    <property type="entry name" value="SGNH_hydro_sf"/>
</dbReference>
<reference evidence="2" key="1">
    <citation type="submission" date="2020-02" db="EMBL/GenBank/DDBJ databases">
        <authorList>
            <person name="Meier V. D."/>
        </authorList>
    </citation>
    <scope>NUCLEOTIDE SEQUENCE</scope>
    <source>
        <strain evidence="2">AVDCRST_MAG55</strain>
    </source>
</reference>
<sequence>MQTVLCYGDSNTWGFDPETGERFSADVRWPGVLARGLGKGFRVIEEGLPGRTTVRDDPIEGAHKNGRTYLRACLESHKPIDLVALMLGTNDLKERFGASASDIAQGAASLAEEILRSGCGPGGGAPAVLLISPPPVAGLTEMAEMFEGSTEKSARFAGHYRRFAEQYGCGFLEAGAVVASSDLDGIHLGAGEHRKLGKAVAARVEKALG</sequence>
<dbReference type="PANTHER" id="PTHR30383:SF29">
    <property type="entry name" value="SGNH HYDROLASE-TYPE ESTERASE DOMAIN-CONTAINING PROTEIN"/>
    <property type="match status" value="1"/>
</dbReference>
<protein>
    <recommendedName>
        <fullName evidence="1">SGNH hydrolase-type esterase domain-containing protein</fullName>
    </recommendedName>
</protein>
<dbReference type="InterPro" id="IPR051532">
    <property type="entry name" value="Ester_Hydrolysis_Enzymes"/>
</dbReference>
<gene>
    <name evidence="2" type="ORF">AVDCRST_MAG55-488</name>
</gene>
<dbReference type="CDD" id="cd01839">
    <property type="entry name" value="SGNH_arylesterase_like"/>
    <property type="match status" value="1"/>
</dbReference>
<evidence type="ECO:0000259" key="1">
    <source>
        <dbReference type="Pfam" id="PF13472"/>
    </source>
</evidence>
<dbReference type="EMBL" id="CADCUZ010000021">
    <property type="protein sequence ID" value="CAA9398010.1"/>
    <property type="molecule type" value="Genomic_DNA"/>
</dbReference>
<name>A0A6J4NX67_9ACTN</name>
<feature type="domain" description="SGNH hydrolase-type esterase" evidence="1">
    <location>
        <begin position="6"/>
        <end position="189"/>
    </location>
</feature>
<dbReference type="PANTHER" id="PTHR30383">
    <property type="entry name" value="THIOESTERASE 1/PROTEASE 1/LYSOPHOSPHOLIPASE L1"/>
    <property type="match status" value="1"/>
</dbReference>
<dbReference type="Pfam" id="PF13472">
    <property type="entry name" value="Lipase_GDSL_2"/>
    <property type="match status" value="1"/>
</dbReference>
<proteinExistence type="predicted"/>
<dbReference type="InterPro" id="IPR013830">
    <property type="entry name" value="SGNH_hydro"/>
</dbReference>
<dbReference type="AlphaFoldDB" id="A0A6J4NX67"/>
<organism evidence="2">
    <name type="scientific">uncultured Rubrobacteraceae bacterium</name>
    <dbReference type="NCBI Taxonomy" id="349277"/>
    <lineage>
        <taxon>Bacteria</taxon>
        <taxon>Bacillati</taxon>
        <taxon>Actinomycetota</taxon>
        <taxon>Rubrobacteria</taxon>
        <taxon>Rubrobacterales</taxon>
        <taxon>Rubrobacteraceae</taxon>
        <taxon>environmental samples</taxon>
    </lineage>
</organism>
<dbReference type="SUPFAM" id="SSF52266">
    <property type="entry name" value="SGNH hydrolase"/>
    <property type="match status" value="1"/>
</dbReference>